<accession>A0A2N0ZKR7</accession>
<reference evidence="1 2" key="1">
    <citation type="journal article" date="2010" name="Int. J. Syst. Evol. Microbiol.">
        <title>Bacillus horneckiae sp. nov., isolated from a spacecraft-assembly clean room.</title>
        <authorList>
            <person name="Vaishampayan P."/>
            <person name="Probst A."/>
            <person name="Krishnamurthi S."/>
            <person name="Ghosh S."/>
            <person name="Osman S."/>
            <person name="McDowall A."/>
            <person name="Ruckmani A."/>
            <person name="Mayilraj S."/>
            <person name="Venkateswaran K."/>
        </authorList>
    </citation>
    <scope>NUCLEOTIDE SEQUENCE [LARGE SCALE GENOMIC DNA]</scope>
    <source>
        <strain evidence="2">1PO1SC</strain>
    </source>
</reference>
<gene>
    <name evidence="1" type="ORF">CWS20_03715</name>
</gene>
<dbReference type="InterPro" id="IPR022451">
    <property type="entry name" value="CHP03829_YokU"/>
</dbReference>
<dbReference type="CDD" id="cd12870">
    <property type="entry name" value="MqsA"/>
    <property type="match status" value="1"/>
</dbReference>
<dbReference type="NCBIfam" id="TIGR03829">
    <property type="entry name" value="YokU_near_AblA"/>
    <property type="match status" value="1"/>
</dbReference>
<dbReference type="NCBIfam" id="TIGR03831">
    <property type="entry name" value="YgiT_finger"/>
    <property type="match status" value="1"/>
</dbReference>
<dbReference type="InterPro" id="IPR022453">
    <property type="entry name" value="Znf_MqsA-type"/>
</dbReference>
<dbReference type="Proteomes" id="UP000233343">
    <property type="component" value="Unassembled WGS sequence"/>
</dbReference>
<dbReference type="RefSeq" id="WP_066200143.1">
    <property type="nucleotide sequence ID" value="NZ_JAFDQP010000002.1"/>
</dbReference>
<name>A0A2N0ZKR7_9BACI</name>
<proteinExistence type="predicted"/>
<organism evidence="1 2">
    <name type="scientific">Cytobacillus horneckiae</name>
    <dbReference type="NCBI Taxonomy" id="549687"/>
    <lineage>
        <taxon>Bacteria</taxon>
        <taxon>Bacillati</taxon>
        <taxon>Bacillota</taxon>
        <taxon>Bacilli</taxon>
        <taxon>Bacillales</taxon>
        <taxon>Bacillaceae</taxon>
        <taxon>Cytobacillus</taxon>
    </lineage>
</organism>
<sequence length="100" mass="11555">MNEVIKLAKSCAWCESDEVGEAKKSVYWELPDGTRAIEIIETPSIICHSCKMEYQTEEMVKDIEDQLFLINTKEIGKAISYVDLMAQPKLLKRNYFDFLS</sequence>
<evidence type="ECO:0000313" key="2">
    <source>
        <dbReference type="Proteomes" id="UP000233343"/>
    </source>
</evidence>
<evidence type="ECO:0000313" key="1">
    <source>
        <dbReference type="EMBL" id="PKG30111.1"/>
    </source>
</evidence>
<dbReference type="EMBL" id="PISD01000008">
    <property type="protein sequence ID" value="PKG30111.1"/>
    <property type="molecule type" value="Genomic_DNA"/>
</dbReference>
<dbReference type="AlphaFoldDB" id="A0A2N0ZKR7"/>
<protein>
    <submittedName>
        <fullName evidence="1">YokU family protein</fullName>
    </submittedName>
</protein>
<comment type="caution">
    <text evidence="1">The sequence shown here is derived from an EMBL/GenBank/DDBJ whole genome shotgun (WGS) entry which is preliminary data.</text>
</comment>
<dbReference type="Pfam" id="PF14122">
    <property type="entry name" value="YokU"/>
    <property type="match status" value="1"/>
</dbReference>
<keyword evidence="2" id="KW-1185">Reference proteome</keyword>